<dbReference type="CDD" id="cd07102">
    <property type="entry name" value="ALDH_EDX86601"/>
    <property type="match status" value="1"/>
</dbReference>
<protein>
    <submittedName>
        <fullName evidence="6">Aldehyde dehydrogenase family protein</fullName>
    </submittedName>
</protein>
<evidence type="ECO:0000313" key="7">
    <source>
        <dbReference type="Proteomes" id="UP000503336"/>
    </source>
</evidence>
<feature type="active site" evidence="3">
    <location>
        <position position="230"/>
    </location>
</feature>
<evidence type="ECO:0000256" key="3">
    <source>
        <dbReference type="PROSITE-ProRule" id="PRU10007"/>
    </source>
</evidence>
<keyword evidence="7" id="KW-1185">Reference proteome</keyword>
<keyword evidence="2 4" id="KW-0560">Oxidoreductase</keyword>
<evidence type="ECO:0000313" key="6">
    <source>
        <dbReference type="EMBL" id="QIE57092.1"/>
    </source>
</evidence>
<name>A0A7L5BZD3_9RHOB</name>
<dbReference type="AlphaFoldDB" id="A0A7L5BZD3"/>
<gene>
    <name evidence="6" type="ORF">G5B40_17590</name>
</gene>
<dbReference type="KEGG" id="hdh:G5B40_17590"/>
<dbReference type="SUPFAM" id="SSF53720">
    <property type="entry name" value="ALDH-like"/>
    <property type="match status" value="1"/>
</dbReference>
<dbReference type="Gene3D" id="3.40.605.10">
    <property type="entry name" value="Aldehyde Dehydrogenase, Chain A, domain 1"/>
    <property type="match status" value="1"/>
</dbReference>
<dbReference type="GO" id="GO:0016620">
    <property type="term" value="F:oxidoreductase activity, acting on the aldehyde or oxo group of donors, NAD or NADP as acceptor"/>
    <property type="evidence" value="ECO:0007669"/>
    <property type="project" value="InterPro"/>
</dbReference>
<comment type="similarity">
    <text evidence="1 4">Belongs to the aldehyde dehydrogenase family.</text>
</comment>
<dbReference type="Gene3D" id="3.40.309.10">
    <property type="entry name" value="Aldehyde Dehydrogenase, Chain A, domain 2"/>
    <property type="match status" value="1"/>
</dbReference>
<organism evidence="6 7">
    <name type="scientific">Pikeienuella piscinae</name>
    <dbReference type="NCBI Taxonomy" id="2748098"/>
    <lineage>
        <taxon>Bacteria</taxon>
        <taxon>Pseudomonadati</taxon>
        <taxon>Pseudomonadota</taxon>
        <taxon>Alphaproteobacteria</taxon>
        <taxon>Rhodobacterales</taxon>
        <taxon>Paracoccaceae</taxon>
        <taxon>Pikeienuella</taxon>
    </lineage>
</organism>
<sequence>MSDTIRCISPIDGSLYAERAAMDEREAAAAATRAKAAQAEWAARPLYERAALVEAGVKELTRAKDEAAEELAWQMGRPVRYGGEFGGVEERAFHMAGIAEEALAPIEISGDSGLRRLIRREPHGLVLAIAPWNYPYMTAINSIVPALIAGNTVMLKPAAQTLLTGERMAAAFHKAGVPDDVFQILFVSHETTTKLIAKRAFDFINFTGSVGGGRAIEKAAAGTFTGLGLELGGKDPGYVLEDADVEAAAEALIDGAMFNSGQCCCGIERIYVAAPLFDRFIAKAVSIVEGHVLGNPLDPEITLGPMAQKRFAELVRRQVAAAVDSGAKKLIDSARFPEAGGAYLAPQILIDVDHKMELMREENFGPVVGVMKVDGDEEALDLMNDSAYGLTASLWTQDIERAERLGARLDTGTVFMNRCDYLDPSLCWTGRKNTGRGGALSVIGYQSLTRPKSFYLRKT</sequence>
<dbReference type="InterPro" id="IPR016162">
    <property type="entry name" value="Ald_DH_N"/>
</dbReference>
<evidence type="ECO:0000256" key="4">
    <source>
        <dbReference type="RuleBase" id="RU003345"/>
    </source>
</evidence>
<dbReference type="RefSeq" id="WP_165101388.1">
    <property type="nucleotide sequence ID" value="NZ_CP049056.1"/>
</dbReference>
<proteinExistence type="inferred from homology"/>
<dbReference type="InterPro" id="IPR015590">
    <property type="entry name" value="Aldehyde_DH_dom"/>
</dbReference>
<dbReference type="FunFam" id="3.40.309.10:FF:000009">
    <property type="entry name" value="Aldehyde dehydrogenase A"/>
    <property type="match status" value="1"/>
</dbReference>
<evidence type="ECO:0000256" key="2">
    <source>
        <dbReference type="ARBA" id="ARBA00023002"/>
    </source>
</evidence>
<dbReference type="InterPro" id="IPR016161">
    <property type="entry name" value="Ald_DH/histidinol_DH"/>
</dbReference>
<dbReference type="InterPro" id="IPR029510">
    <property type="entry name" value="Ald_DH_CS_GLU"/>
</dbReference>
<dbReference type="PROSITE" id="PS00687">
    <property type="entry name" value="ALDEHYDE_DEHYDR_GLU"/>
    <property type="match status" value="1"/>
</dbReference>
<evidence type="ECO:0000256" key="1">
    <source>
        <dbReference type="ARBA" id="ARBA00009986"/>
    </source>
</evidence>
<dbReference type="Proteomes" id="UP000503336">
    <property type="component" value="Chromosome"/>
</dbReference>
<dbReference type="Pfam" id="PF00171">
    <property type="entry name" value="Aldedh"/>
    <property type="match status" value="1"/>
</dbReference>
<accession>A0A7L5BZD3</accession>
<dbReference type="PANTHER" id="PTHR11699">
    <property type="entry name" value="ALDEHYDE DEHYDROGENASE-RELATED"/>
    <property type="match status" value="1"/>
</dbReference>
<evidence type="ECO:0000259" key="5">
    <source>
        <dbReference type="Pfam" id="PF00171"/>
    </source>
</evidence>
<dbReference type="InterPro" id="IPR016163">
    <property type="entry name" value="Ald_DH_C"/>
</dbReference>
<reference evidence="6 7" key="1">
    <citation type="submission" date="2020-02" db="EMBL/GenBank/DDBJ databases">
        <title>complete genome sequence of Rhodobacteraceae bacterium.</title>
        <authorList>
            <person name="Park J."/>
            <person name="Kim Y.-S."/>
            <person name="Kim K.-H."/>
        </authorList>
    </citation>
    <scope>NUCLEOTIDE SEQUENCE [LARGE SCALE GENOMIC DNA]</scope>
    <source>
        <strain evidence="6 7">RR4-56</strain>
    </source>
</reference>
<dbReference type="EMBL" id="CP049056">
    <property type="protein sequence ID" value="QIE57092.1"/>
    <property type="molecule type" value="Genomic_DNA"/>
</dbReference>
<feature type="domain" description="Aldehyde dehydrogenase" evidence="5">
    <location>
        <begin position="3"/>
        <end position="453"/>
    </location>
</feature>